<dbReference type="Proteomes" id="UP001219525">
    <property type="component" value="Unassembled WGS sequence"/>
</dbReference>
<accession>A0AAD6UV56</accession>
<evidence type="ECO:0000313" key="3">
    <source>
        <dbReference type="Proteomes" id="UP001219525"/>
    </source>
</evidence>
<evidence type="ECO:0000313" key="2">
    <source>
        <dbReference type="EMBL" id="KAJ7195214.1"/>
    </source>
</evidence>
<feature type="compositionally biased region" description="Basic and acidic residues" evidence="1">
    <location>
        <begin position="438"/>
        <end position="457"/>
    </location>
</feature>
<feature type="region of interest" description="Disordered" evidence="1">
    <location>
        <begin position="422"/>
        <end position="473"/>
    </location>
</feature>
<proteinExistence type="predicted"/>
<feature type="region of interest" description="Disordered" evidence="1">
    <location>
        <begin position="357"/>
        <end position="384"/>
    </location>
</feature>
<dbReference type="AlphaFoldDB" id="A0AAD6UV56"/>
<evidence type="ECO:0000256" key="1">
    <source>
        <dbReference type="SAM" id="MobiDB-lite"/>
    </source>
</evidence>
<comment type="caution">
    <text evidence="2">The sequence shown here is derived from an EMBL/GenBank/DDBJ whole genome shotgun (WGS) entry which is preliminary data.</text>
</comment>
<name>A0AAD6UV56_9AGAR</name>
<keyword evidence="3" id="KW-1185">Reference proteome</keyword>
<reference evidence="2" key="1">
    <citation type="submission" date="2023-03" db="EMBL/GenBank/DDBJ databases">
        <title>Massive genome expansion in bonnet fungi (Mycena s.s.) driven by repeated elements and novel gene families across ecological guilds.</title>
        <authorList>
            <consortium name="Lawrence Berkeley National Laboratory"/>
            <person name="Harder C.B."/>
            <person name="Miyauchi S."/>
            <person name="Viragh M."/>
            <person name="Kuo A."/>
            <person name="Thoen E."/>
            <person name="Andreopoulos B."/>
            <person name="Lu D."/>
            <person name="Skrede I."/>
            <person name="Drula E."/>
            <person name="Henrissat B."/>
            <person name="Morin E."/>
            <person name="Kohler A."/>
            <person name="Barry K."/>
            <person name="LaButti K."/>
            <person name="Morin E."/>
            <person name="Salamov A."/>
            <person name="Lipzen A."/>
            <person name="Mereny Z."/>
            <person name="Hegedus B."/>
            <person name="Baldrian P."/>
            <person name="Stursova M."/>
            <person name="Weitz H."/>
            <person name="Taylor A."/>
            <person name="Grigoriev I.V."/>
            <person name="Nagy L.G."/>
            <person name="Martin F."/>
            <person name="Kauserud H."/>
        </authorList>
    </citation>
    <scope>NUCLEOTIDE SEQUENCE</scope>
    <source>
        <strain evidence="2">9144</strain>
    </source>
</reference>
<dbReference type="EMBL" id="JARJCW010000092">
    <property type="protein sequence ID" value="KAJ7195214.1"/>
    <property type="molecule type" value="Genomic_DNA"/>
</dbReference>
<protein>
    <submittedName>
        <fullName evidence="2">Uncharacterized protein</fullName>
    </submittedName>
</protein>
<gene>
    <name evidence="2" type="ORF">GGX14DRAFT_404131</name>
</gene>
<organism evidence="2 3">
    <name type="scientific">Mycena pura</name>
    <dbReference type="NCBI Taxonomy" id="153505"/>
    <lineage>
        <taxon>Eukaryota</taxon>
        <taxon>Fungi</taxon>
        <taxon>Dikarya</taxon>
        <taxon>Basidiomycota</taxon>
        <taxon>Agaricomycotina</taxon>
        <taxon>Agaricomycetes</taxon>
        <taxon>Agaricomycetidae</taxon>
        <taxon>Agaricales</taxon>
        <taxon>Marasmiineae</taxon>
        <taxon>Mycenaceae</taxon>
        <taxon>Mycena</taxon>
    </lineage>
</organism>
<sequence length="473" mass="49422">MPEADHLVCALAGEHKENTGTGRATPGLGLQDWQRISCGRPMLESMGPAGLGSVSLNSGRTEKPEAGAIAGRCRCHVRGARQELDKLVGGGRIHGRHATVVTHKSSIGLNIWLGWNPGRPARRALRQQPVVPNLVSERRAIPWDHGHGSEARWKRDTERMKGIKKFKEFHKHGARRSAVANDGLYKSDQLPSLRRNPFDSRSGVGLCAGVFAADGSAVCVGVSKTVAETTMGSANGLPRINRLSAGAARCRRGSSGPCTCVGRTTTVPDSRMGIKTVAVGARVSATDGAAACVGVSKTDASVTMGALSGPSGPPINRLAGCRRAMSFSCSASKLLTASASAGRVGCGTSRMFEKGSTIPSGGRVSVGSGSGSATGVRPIESPSESGIADASAVSVAIGGGLSVVDLIITKRLEKFRYCAGDGASGREDSLGQRNGRSRRGDGERKEHEGFGEHDEIAKASWQKKKQNGLNERM</sequence>